<reference evidence="1 2" key="3">
    <citation type="journal article" date="2010" name="BMC Genomics">
        <title>Transcriptome sequencing and comparative analysis of cucumber flowers with different sex types.</title>
        <authorList>
            <person name="Guo S."/>
            <person name="Zheng Y."/>
            <person name="Joung J.G."/>
            <person name="Liu S."/>
            <person name="Zhang Z."/>
            <person name="Crasta O.R."/>
            <person name="Sobral B.W."/>
            <person name="Xu Y."/>
            <person name="Huang S."/>
            <person name="Fei Z."/>
        </authorList>
    </citation>
    <scope>NUCLEOTIDE SEQUENCE [LARGE SCALE GENOMIC DNA]</scope>
    <source>
        <strain evidence="2">cv. 9930</strain>
        <tissue evidence="1">Leaf</tissue>
    </source>
</reference>
<accession>A0ACB6HB80</accession>
<feature type="non-terminal residue" evidence="1">
    <location>
        <position position="55"/>
    </location>
</feature>
<comment type="caution">
    <text evidence="1">The sequence shown here is derived from an EMBL/GenBank/DDBJ whole genome shotgun (WGS) entry which is preliminary data.</text>
</comment>
<reference evidence="1 2" key="2">
    <citation type="journal article" date="2009" name="PLoS ONE">
        <title>An integrated genetic and cytogenetic map of the cucumber genome.</title>
        <authorList>
            <person name="Ren Y."/>
            <person name="Zhang Z."/>
            <person name="Liu J."/>
            <person name="Staub J.E."/>
            <person name="Han Y."/>
            <person name="Cheng Z."/>
            <person name="Li X."/>
            <person name="Lu J."/>
            <person name="Miao H."/>
            <person name="Kang H."/>
            <person name="Xie B."/>
            <person name="Gu X."/>
            <person name="Wang X."/>
            <person name="Du Y."/>
            <person name="Jin W."/>
            <person name="Huang S."/>
        </authorList>
    </citation>
    <scope>NUCLEOTIDE SEQUENCE [LARGE SCALE GENOMIC DNA]</scope>
    <source>
        <strain evidence="2">cv. 9930</strain>
        <tissue evidence="1">Leaf</tissue>
    </source>
</reference>
<dbReference type="Proteomes" id="UP000029981">
    <property type="component" value="Unassembled WGS sequence"/>
</dbReference>
<name>A0ACB6HB80_CUCSA</name>
<keyword evidence="2" id="KW-1185">Reference proteome</keyword>
<proteinExistence type="predicted"/>
<evidence type="ECO:0000313" key="1">
    <source>
        <dbReference type="EMBL" id="KAE8637188.1"/>
    </source>
</evidence>
<sequence length="55" mass="6279">KQKIFKNGFNTKSDFPCFLPLHRCSFRLLLLLTIRSEVISVGTYRQLPPSSPNGL</sequence>
<reference evidence="1 2" key="4">
    <citation type="journal article" date="2011" name="BMC Genomics">
        <title>RNA-Seq improves annotation of protein-coding genes in the cucumber genome.</title>
        <authorList>
            <person name="Li Z."/>
            <person name="Zhang Z."/>
            <person name="Yan P."/>
            <person name="Huang S."/>
            <person name="Fei Z."/>
            <person name="Lin K."/>
        </authorList>
    </citation>
    <scope>NUCLEOTIDE SEQUENCE [LARGE SCALE GENOMIC DNA]</scope>
    <source>
        <strain evidence="2">cv. 9930</strain>
        <tissue evidence="1">Leaf</tissue>
    </source>
</reference>
<reference evidence="1 2" key="5">
    <citation type="journal article" date="2019" name="Gigascience">
        <title>A chromosome-scale genome assembly of cucumber (Cucumis sativus L.).</title>
        <authorList>
            <person name="Li Q."/>
            <person name="Li H."/>
            <person name="Huang W."/>
            <person name="Xu Y."/>
            <person name="Zhou Q."/>
            <person name="Wang S."/>
            <person name="Ruan J."/>
            <person name="Huang S."/>
            <person name="Zhang Z."/>
        </authorList>
    </citation>
    <scope>NUCLEOTIDE SEQUENCE [LARGE SCALE GENOMIC DNA]</scope>
    <source>
        <strain evidence="2">cv. 9930</strain>
        <tissue evidence="1">Leaf</tissue>
    </source>
</reference>
<reference evidence="1 2" key="1">
    <citation type="journal article" date="2009" name="Nat. Genet.">
        <title>The genome of the cucumber, Cucumis sativus L.</title>
        <authorList>
            <person name="Huang S."/>
            <person name="Li R."/>
            <person name="Zhang Z."/>
            <person name="Li L."/>
            <person name="Gu X."/>
            <person name="Fan W."/>
            <person name="Lucas W.J."/>
            <person name="Wang X."/>
            <person name="Xie B."/>
            <person name="Ni P."/>
            <person name="Ren Y."/>
            <person name="Zhu H."/>
            <person name="Li J."/>
            <person name="Lin K."/>
            <person name="Jin W."/>
            <person name="Fei Z."/>
            <person name="Li G."/>
            <person name="Staub J."/>
            <person name="Kilian A."/>
            <person name="van der Vossen E.A."/>
            <person name="Wu Y."/>
            <person name="Guo J."/>
            <person name="He J."/>
            <person name="Jia Z."/>
            <person name="Ren Y."/>
            <person name="Tian G."/>
            <person name="Lu Y."/>
            <person name="Ruan J."/>
            <person name="Qian W."/>
            <person name="Wang M."/>
            <person name="Huang Q."/>
            <person name="Li B."/>
            <person name="Xuan Z."/>
            <person name="Cao J."/>
            <person name="Asan"/>
            <person name="Wu Z."/>
            <person name="Zhang J."/>
            <person name="Cai Q."/>
            <person name="Bai Y."/>
            <person name="Zhao B."/>
            <person name="Han Y."/>
            <person name="Li Y."/>
            <person name="Li X."/>
            <person name="Wang S."/>
            <person name="Shi Q."/>
            <person name="Liu S."/>
            <person name="Cho W.K."/>
            <person name="Kim J.Y."/>
            <person name="Xu Y."/>
            <person name="Heller-Uszynska K."/>
            <person name="Miao H."/>
            <person name="Cheng Z."/>
            <person name="Zhang S."/>
            <person name="Wu J."/>
            <person name="Yang Y."/>
            <person name="Kang H."/>
            <person name="Li M."/>
            <person name="Liang H."/>
            <person name="Ren X."/>
            <person name="Shi Z."/>
            <person name="Wen M."/>
            <person name="Jian M."/>
            <person name="Yang H."/>
            <person name="Zhang G."/>
            <person name="Yang Z."/>
            <person name="Chen R."/>
            <person name="Liu S."/>
            <person name="Li J."/>
            <person name="Ma L."/>
            <person name="Liu H."/>
            <person name="Zhou Y."/>
            <person name="Zhao J."/>
            <person name="Fang X."/>
            <person name="Li G."/>
            <person name="Fang L."/>
            <person name="Li Y."/>
            <person name="Liu D."/>
            <person name="Zheng H."/>
            <person name="Zhang Y."/>
            <person name="Qin N."/>
            <person name="Li Z."/>
            <person name="Yang G."/>
            <person name="Yang S."/>
            <person name="Bolund L."/>
            <person name="Kristiansen K."/>
            <person name="Zheng H."/>
            <person name="Li S."/>
            <person name="Zhang X."/>
            <person name="Yang H."/>
            <person name="Wang J."/>
            <person name="Sun R."/>
            <person name="Zhang B."/>
            <person name="Jiang S."/>
            <person name="Wang J."/>
            <person name="Du Y."/>
            <person name="Li S."/>
        </authorList>
    </citation>
    <scope>NUCLEOTIDE SEQUENCE [LARGE SCALE GENOMIC DNA]</scope>
    <source>
        <strain evidence="2">cv. 9930</strain>
        <tissue evidence="1">Leaf</tissue>
    </source>
</reference>
<organism evidence="1 2">
    <name type="scientific">Cucumis sativus</name>
    <name type="common">Cucumber</name>
    <dbReference type="NCBI Taxonomy" id="3659"/>
    <lineage>
        <taxon>Eukaryota</taxon>
        <taxon>Viridiplantae</taxon>
        <taxon>Streptophyta</taxon>
        <taxon>Embryophyta</taxon>
        <taxon>Tracheophyta</taxon>
        <taxon>Spermatophyta</taxon>
        <taxon>Magnoliopsida</taxon>
        <taxon>eudicotyledons</taxon>
        <taxon>Gunneridae</taxon>
        <taxon>Pentapetalae</taxon>
        <taxon>rosids</taxon>
        <taxon>fabids</taxon>
        <taxon>Cucurbitales</taxon>
        <taxon>Cucurbitaceae</taxon>
        <taxon>Benincaseae</taxon>
        <taxon>Cucumis</taxon>
    </lineage>
</organism>
<gene>
    <name evidence="1" type="ORF">Csa_021701</name>
</gene>
<feature type="non-terminal residue" evidence="1">
    <location>
        <position position="1"/>
    </location>
</feature>
<dbReference type="EMBL" id="ACHR03000074">
    <property type="protein sequence ID" value="KAE8637188.1"/>
    <property type="molecule type" value="Genomic_DNA"/>
</dbReference>
<protein>
    <submittedName>
        <fullName evidence="1">Uncharacterized protein</fullName>
    </submittedName>
</protein>
<evidence type="ECO:0000313" key="2">
    <source>
        <dbReference type="Proteomes" id="UP000029981"/>
    </source>
</evidence>